<evidence type="ECO:0000313" key="7">
    <source>
        <dbReference type="Proteomes" id="UP001159364"/>
    </source>
</evidence>
<reference evidence="6 7" key="1">
    <citation type="submission" date="2021-09" db="EMBL/GenBank/DDBJ databases">
        <title>Genomic insights and catalytic innovation underlie evolution of tropane alkaloids biosynthesis.</title>
        <authorList>
            <person name="Wang Y.-J."/>
            <person name="Tian T."/>
            <person name="Huang J.-P."/>
            <person name="Huang S.-X."/>
        </authorList>
    </citation>
    <scope>NUCLEOTIDE SEQUENCE [LARGE SCALE GENOMIC DNA]</scope>
    <source>
        <strain evidence="6">KIB-2018</strain>
        <tissue evidence="6">Leaf</tissue>
    </source>
</reference>
<dbReference type="GO" id="GO:0003723">
    <property type="term" value="F:RNA binding"/>
    <property type="evidence" value="ECO:0007669"/>
    <property type="project" value="UniProtKB-KW"/>
</dbReference>
<dbReference type="Pfam" id="PF09750">
    <property type="entry name" value="DRY_EERY"/>
    <property type="match status" value="1"/>
</dbReference>
<keyword evidence="1" id="KW-0507">mRNA processing</keyword>
<keyword evidence="2" id="KW-0677">Repeat</keyword>
<organism evidence="6 7">
    <name type="scientific">Erythroxylum novogranatense</name>
    <dbReference type="NCBI Taxonomy" id="1862640"/>
    <lineage>
        <taxon>Eukaryota</taxon>
        <taxon>Viridiplantae</taxon>
        <taxon>Streptophyta</taxon>
        <taxon>Embryophyta</taxon>
        <taxon>Tracheophyta</taxon>
        <taxon>Spermatophyta</taxon>
        <taxon>Magnoliopsida</taxon>
        <taxon>eudicotyledons</taxon>
        <taxon>Gunneridae</taxon>
        <taxon>Pentapetalae</taxon>
        <taxon>rosids</taxon>
        <taxon>fabids</taxon>
        <taxon>Malpighiales</taxon>
        <taxon>Erythroxylaceae</taxon>
        <taxon>Erythroxylum</taxon>
    </lineage>
</organism>
<dbReference type="InterPro" id="IPR019147">
    <property type="entry name" value="SWAP_N_domain"/>
</dbReference>
<gene>
    <name evidence="6" type="ORF">K2173_015604</name>
</gene>
<evidence type="ECO:0000256" key="3">
    <source>
        <dbReference type="ARBA" id="ARBA00022884"/>
    </source>
</evidence>
<feature type="domain" description="Suppressor of white apricot N-terminal" evidence="5">
    <location>
        <begin position="1"/>
        <end position="60"/>
    </location>
</feature>
<evidence type="ECO:0000313" key="6">
    <source>
        <dbReference type="EMBL" id="KAJ8750464.1"/>
    </source>
</evidence>
<protein>
    <recommendedName>
        <fullName evidence="5">Suppressor of white apricot N-terminal domain-containing protein</fullName>
    </recommendedName>
</protein>
<dbReference type="EMBL" id="JAIWQS010000011">
    <property type="protein sequence ID" value="KAJ8750464.1"/>
    <property type="molecule type" value="Genomic_DNA"/>
</dbReference>
<keyword evidence="7" id="KW-1185">Reference proteome</keyword>
<dbReference type="PANTHER" id="PTHR13161">
    <property type="entry name" value="SPLICING FACTOR SUPPRESSOR OF WHITE APRICOT"/>
    <property type="match status" value="1"/>
</dbReference>
<comment type="caution">
    <text evidence="6">The sequence shown here is derived from an EMBL/GenBank/DDBJ whole genome shotgun (WGS) entry which is preliminary data.</text>
</comment>
<accession>A0AAV8SEK4</accession>
<dbReference type="AlphaFoldDB" id="A0AAV8SEK4"/>
<evidence type="ECO:0000256" key="4">
    <source>
        <dbReference type="ARBA" id="ARBA00023187"/>
    </source>
</evidence>
<evidence type="ECO:0000256" key="1">
    <source>
        <dbReference type="ARBA" id="ARBA00022664"/>
    </source>
</evidence>
<dbReference type="PANTHER" id="PTHR13161:SF15">
    <property type="entry name" value="SPLICING FACTOR, SUPPRESSOR OF WHITE-APRICOT HOMOLOG"/>
    <property type="match status" value="1"/>
</dbReference>
<dbReference type="GO" id="GO:0000395">
    <property type="term" value="P:mRNA 5'-splice site recognition"/>
    <property type="evidence" value="ECO:0007669"/>
    <property type="project" value="TreeGrafter"/>
</dbReference>
<keyword evidence="3" id="KW-0694">RNA-binding</keyword>
<proteinExistence type="predicted"/>
<keyword evidence="4" id="KW-0508">mRNA splicing</keyword>
<dbReference type="InterPro" id="IPR040397">
    <property type="entry name" value="SWAP"/>
</dbReference>
<sequence>MAAFVNSAAALVDWNSRSIDCYNVRHLLSAHPPRRSRRHPPNDPLDSDLDRERYLDLPSQGSSISWRFSSFTSLCSTSCIKKLRLFHY</sequence>
<evidence type="ECO:0000259" key="5">
    <source>
        <dbReference type="Pfam" id="PF09750"/>
    </source>
</evidence>
<name>A0AAV8SEK4_9ROSI</name>
<evidence type="ECO:0000256" key="2">
    <source>
        <dbReference type="ARBA" id="ARBA00022737"/>
    </source>
</evidence>
<dbReference type="Proteomes" id="UP001159364">
    <property type="component" value="Linkage Group LG11"/>
</dbReference>